<feature type="non-terminal residue" evidence="1">
    <location>
        <position position="53"/>
    </location>
</feature>
<protein>
    <submittedName>
        <fullName evidence="1">Uncharacterized protein</fullName>
    </submittedName>
</protein>
<organism evidence="1 2">
    <name type="scientific">Brassica campestris</name>
    <name type="common">Field mustard</name>
    <dbReference type="NCBI Taxonomy" id="3711"/>
    <lineage>
        <taxon>Eukaryota</taxon>
        <taxon>Viridiplantae</taxon>
        <taxon>Streptophyta</taxon>
        <taxon>Embryophyta</taxon>
        <taxon>Tracheophyta</taxon>
        <taxon>Spermatophyta</taxon>
        <taxon>Magnoliopsida</taxon>
        <taxon>eudicotyledons</taxon>
        <taxon>Gunneridae</taxon>
        <taxon>Pentapetalae</taxon>
        <taxon>rosids</taxon>
        <taxon>malvids</taxon>
        <taxon>Brassicales</taxon>
        <taxon>Brassicaceae</taxon>
        <taxon>Brassiceae</taxon>
        <taxon>Brassica</taxon>
    </lineage>
</organism>
<dbReference type="AlphaFoldDB" id="A0A8D9H3P4"/>
<evidence type="ECO:0000313" key="1">
    <source>
        <dbReference type="EMBL" id="CAG7891249.1"/>
    </source>
</evidence>
<dbReference type="Proteomes" id="UP000694005">
    <property type="component" value="Chromosome A02"/>
</dbReference>
<dbReference type="Gramene" id="A02p02010.2_BraZ1">
    <property type="protein sequence ID" value="A02p02010.2_BraZ1.CDS.1"/>
    <property type="gene ID" value="A02g02010.2_BraZ1"/>
</dbReference>
<proteinExistence type="predicted"/>
<evidence type="ECO:0000313" key="2">
    <source>
        <dbReference type="Proteomes" id="UP000694005"/>
    </source>
</evidence>
<reference evidence="1 2" key="1">
    <citation type="submission" date="2021-07" db="EMBL/GenBank/DDBJ databases">
        <authorList>
            <consortium name="Genoscope - CEA"/>
            <person name="William W."/>
        </authorList>
    </citation>
    <scope>NUCLEOTIDE SEQUENCE [LARGE SCALE GENOMIC DNA]</scope>
</reference>
<name>A0A8D9H3P4_BRACM</name>
<sequence>MTKRRQKLVEDRQTILGRRRLYADENSLPISTDLIYEIFLRLSPKCIGKCRCV</sequence>
<dbReference type="EMBL" id="LS974618">
    <property type="protein sequence ID" value="CAG7891249.1"/>
    <property type="molecule type" value="Genomic_DNA"/>
</dbReference>
<accession>A0A8D9H3P4</accession>
<gene>
    <name evidence="1" type="ORF">BRAPAZ1V2_A02P02010.2</name>
</gene>